<reference evidence="1" key="1">
    <citation type="submission" date="2022-06" db="EMBL/GenBank/DDBJ databases">
        <title>Detection of beta-lactamases in bacteria of animal origin.</title>
        <authorList>
            <person name="Mlynarcik P."/>
            <person name="Zdarska V."/>
            <person name="Chudobova H."/>
            <person name="Prochazkova P."/>
            <person name="Hricova K."/>
            <person name="Mezerova K."/>
            <person name="Bardon J."/>
            <person name="Dolejska M."/>
            <person name="Sukkar I."/>
            <person name="Kolar M."/>
        </authorList>
    </citation>
    <scope>NUCLEOTIDE SEQUENCE</scope>
    <source>
        <strain evidence="1">S 300-3</strain>
    </source>
</reference>
<gene>
    <name evidence="1" type="ORF">NJF43_15625</name>
</gene>
<comment type="caution">
    <text evidence="1">The sequence shown here is derived from an EMBL/GenBank/DDBJ whole genome shotgun (WGS) entry which is preliminary data.</text>
</comment>
<dbReference type="EMBL" id="JAMYBS010000020">
    <property type="protein sequence ID" value="MCO7546188.1"/>
    <property type="molecule type" value="Genomic_DNA"/>
</dbReference>
<organism evidence="1 2">
    <name type="scientific">Stutzerimonas nitrititolerans</name>
    <dbReference type="NCBI Taxonomy" id="2482751"/>
    <lineage>
        <taxon>Bacteria</taxon>
        <taxon>Pseudomonadati</taxon>
        <taxon>Pseudomonadota</taxon>
        <taxon>Gammaproteobacteria</taxon>
        <taxon>Pseudomonadales</taxon>
        <taxon>Pseudomonadaceae</taxon>
        <taxon>Stutzerimonas</taxon>
    </lineage>
</organism>
<proteinExistence type="predicted"/>
<evidence type="ECO:0000313" key="2">
    <source>
        <dbReference type="Proteomes" id="UP001165292"/>
    </source>
</evidence>
<evidence type="ECO:0000313" key="1">
    <source>
        <dbReference type="EMBL" id="MCO7546188.1"/>
    </source>
</evidence>
<dbReference type="RefSeq" id="WP_253164028.1">
    <property type="nucleotide sequence ID" value="NZ_JAMYBS010000020.1"/>
</dbReference>
<dbReference type="AlphaFoldDB" id="A0AA41WP75"/>
<accession>A0AA41WP75</accession>
<sequence length="266" mass="29324">MGFFRTWDETGKNLVDSDYVTFGLIKSGYMTYLTSVERMQRRYQNNNDYYPTGVFDSIHGFSVTAEAPLVFVSGRAILQQIIRTGNTFTYWYAHASTSVRYYVFDPMRDMGPGSAKMRLWDDVGVCTLDTAMPFMDIEGSRTATPPSKVNGVPDGWRGYAGGATVQLPNSSLLDLLSIPVGGDCAVSNQWSRAMFHTAGNPVIQISAKEGAYGEGGNLVFAMATEAGCHINPFHRSYFPWSFFDIPTARLPSASYIDASTLPLPFG</sequence>
<name>A0AA41WP75_9GAMM</name>
<protein>
    <submittedName>
        <fullName evidence="1">Uncharacterized protein</fullName>
    </submittedName>
</protein>
<dbReference type="Proteomes" id="UP001165292">
    <property type="component" value="Unassembled WGS sequence"/>
</dbReference>